<dbReference type="SMART" id="SM00614">
    <property type="entry name" value="ZnF_BED"/>
    <property type="match status" value="1"/>
</dbReference>
<keyword evidence="1" id="KW-0479">Metal-binding</keyword>
<sequence length="83" mass="9428">MPSESIIWQIGLYKKVNKDEAECLECNKIIKCQQSSTTNLISHLKCKHKNSDFQTKFEALTKQKEGEKGSIENHIITGSGIKF</sequence>
<evidence type="ECO:0000256" key="2">
    <source>
        <dbReference type="ARBA" id="ARBA00022771"/>
    </source>
</evidence>
<feature type="domain" description="BED-type" evidence="5">
    <location>
        <begin position="2"/>
        <end position="55"/>
    </location>
</feature>
<dbReference type="GO" id="GO:0003677">
    <property type="term" value="F:DNA binding"/>
    <property type="evidence" value="ECO:0007669"/>
    <property type="project" value="InterPro"/>
</dbReference>
<dbReference type="InterPro" id="IPR003656">
    <property type="entry name" value="Znf_BED"/>
</dbReference>
<organism evidence="6 7">
    <name type="scientific">Meloidogyne floridensis</name>
    <dbReference type="NCBI Taxonomy" id="298350"/>
    <lineage>
        <taxon>Eukaryota</taxon>
        <taxon>Metazoa</taxon>
        <taxon>Ecdysozoa</taxon>
        <taxon>Nematoda</taxon>
        <taxon>Chromadorea</taxon>
        <taxon>Rhabditida</taxon>
        <taxon>Tylenchina</taxon>
        <taxon>Tylenchomorpha</taxon>
        <taxon>Tylenchoidea</taxon>
        <taxon>Meloidogynidae</taxon>
        <taxon>Meloidogyninae</taxon>
        <taxon>Meloidogyne</taxon>
    </lineage>
</organism>
<evidence type="ECO:0000313" key="6">
    <source>
        <dbReference type="Proteomes" id="UP000887560"/>
    </source>
</evidence>
<keyword evidence="3" id="KW-0862">Zinc</keyword>
<proteinExistence type="predicted"/>
<evidence type="ECO:0000256" key="3">
    <source>
        <dbReference type="ARBA" id="ARBA00022833"/>
    </source>
</evidence>
<dbReference type="PROSITE" id="PS50808">
    <property type="entry name" value="ZF_BED"/>
    <property type="match status" value="1"/>
</dbReference>
<accession>A0A915NWH4</accession>
<keyword evidence="6" id="KW-1185">Reference proteome</keyword>
<dbReference type="SUPFAM" id="SSF57667">
    <property type="entry name" value="beta-beta-alpha zinc fingers"/>
    <property type="match status" value="1"/>
</dbReference>
<name>A0A915NWH4_9BILA</name>
<dbReference type="WBParaSite" id="scf7180000421458.g6982">
    <property type="protein sequence ID" value="scf7180000421458.g6982"/>
    <property type="gene ID" value="scf7180000421458.g6982"/>
</dbReference>
<evidence type="ECO:0000259" key="5">
    <source>
        <dbReference type="PROSITE" id="PS50808"/>
    </source>
</evidence>
<dbReference type="InterPro" id="IPR036236">
    <property type="entry name" value="Znf_C2H2_sf"/>
</dbReference>
<evidence type="ECO:0000256" key="4">
    <source>
        <dbReference type="PROSITE-ProRule" id="PRU00027"/>
    </source>
</evidence>
<keyword evidence="2 4" id="KW-0863">Zinc-finger</keyword>
<dbReference type="AlphaFoldDB" id="A0A915NWH4"/>
<evidence type="ECO:0000313" key="7">
    <source>
        <dbReference type="WBParaSite" id="scf7180000421458.g6982"/>
    </source>
</evidence>
<evidence type="ECO:0000256" key="1">
    <source>
        <dbReference type="ARBA" id="ARBA00022723"/>
    </source>
</evidence>
<protein>
    <submittedName>
        <fullName evidence="7">BED-type domain-containing protein</fullName>
    </submittedName>
</protein>
<reference evidence="7" key="1">
    <citation type="submission" date="2022-11" db="UniProtKB">
        <authorList>
            <consortium name="WormBaseParasite"/>
        </authorList>
    </citation>
    <scope>IDENTIFICATION</scope>
</reference>
<dbReference type="Pfam" id="PF02892">
    <property type="entry name" value="zf-BED"/>
    <property type="match status" value="1"/>
</dbReference>
<dbReference type="Proteomes" id="UP000887560">
    <property type="component" value="Unplaced"/>
</dbReference>
<dbReference type="GO" id="GO:0008270">
    <property type="term" value="F:zinc ion binding"/>
    <property type="evidence" value="ECO:0007669"/>
    <property type="project" value="UniProtKB-KW"/>
</dbReference>